<dbReference type="Gene3D" id="3.40.50.2300">
    <property type="match status" value="2"/>
</dbReference>
<evidence type="ECO:0000313" key="6">
    <source>
        <dbReference type="EMBL" id="WXC79681.1"/>
    </source>
</evidence>
<proteinExistence type="inferred from homology"/>
<organism evidence="5">
    <name type="scientific">Bradyrhizobium septentrionale</name>
    <dbReference type="NCBI Taxonomy" id="1404411"/>
    <lineage>
        <taxon>Bacteria</taxon>
        <taxon>Pseudomonadati</taxon>
        <taxon>Pseudomonadota</taxon>
        <taxon>Alphaproteobacteria</taxon>
        <taxon>Hyphomicrobiales</taxon>
        <taxon>Nitrobacteraceae</taxon>
        <taxon>Bradyrhizobium</taxon>
    </lineage>
</organism>
<evidence type="ECO:0000256" key="3">
    <source>
        <dbReference type="ARBA" id="ARBA00022970"/>
    </source>
</evidence>
<dbReference type="Proteomes" id="UP001432046">
    <property type="component" value="Chromosome"/>
</dbReference>
<reference evidence="6" key="2">
    <citation type="journal article" date="2021" name="Int. J. Syst. Evol. Microbiol.">
        <title>Bradyrhizobium septentrionale sp. nov. (sv. septentrionale) and Bradyrhizobium quebecense sp. nov. (sv. septentrionale) associated with legumes native to Canada possess rearranged symbiosis genes and numerous insertion sequences.</title>
        <authorList>
            <person name="Bromfield E.S.P."/>
            <person name="Cloutier S."/>
        </authorList>
    </citation>
    <scope>NUCLEOTIDE SEQUENCE</scope>
    <source>
        <strain evidence="6">5S5</strain>
    </source>
</reference>
<feature type="domain" description="Leucine-binding protein" evidence="4">
    <location>
        <begin position="34"/>
        <end position="370"/>
    </location>
</feature>
<reference evidence="6" key="3">
    <citation type="submission" date="2024-03" db="EMBL/GenBank/DDBJ databases">
        <authorList>
            <person name="Bromfield E.S.P."/>
            <person name="Cloutier S."/>
        </authorList>
    </citation>
    <scope>NUCLEOTIDE SEQUENCE</scope>
    <source>
        <strain evidence="6">5S5</strain>
    </source>
</reference>
<gene>
    <name evidence="5" type="ORF">HAP48_001660</name>
    <name evidence="6" type="ORF">WDK88_42165</name>
</gene>
<keyword evidence="2" id="KW-0732">Signal</keyword>
<keyword evidence="3" id="KW-0813">Transport</keyword>
<protein>
    <submittedName>
        <fullName evidence="5">ABC transporter substrate-binding protein</fullName>
    </submittedName>
</protein>
<dbReference type="Pfam" id="PF13458">
    <property type="entry name" value="Peripla_BP_6"/>
    <property type="match status" value="1"/>
</dbReference>
<evidence type="ECO:0000313" key="5">
    <source>
        <dbReference type="EMBL" id="NVI41823.1"/>
    </source>
</evidence>
<dbReference type="AlphaFoldDB" id="A0A973VU68"/>
<evidence type="ECO:0000313" key="7">
    <source>
        <dbReference type="Proteomes" id="UP001432046"/>
    </source>
</evidence>
<dbReference type="InterPro" id="IPR028082">
    <property type="entry name" value="Peripla_BP_I"/>
</dbReference>
<dbReference type="PANTHER" id="PTHR30483">
    <property type="entry name" value="LEUCINE-SPECIFIC-BINDING PROTEIN"/>
    <property type="match status" value="1"/>
</dbReference>
<reference evidence="5" key="1">
    <citation type="submission" date="2020-06" db="EMBL/GenBank/DDBJ databases">
        <title>Whole Genome Sequence of Bradyrhizobium sp. Strain 1S1.</title>
        <authorList>
            <person name="Bromfield E.S.P."/>
            <person name="Cloutier S."/>
        </authorList>
    </citation>
    <scope>NUCLEOTIDE SEQUENCE [LARGE SCALE GENOMIC DNA]</scope>
    <source>
        <strain evidence="5">1S1</strain>
    </source>
</reference>
<keyword evidence="3" id="KW-0029">Amino-acid transport</keyword>
<keyword evidence="7" id="KW-1185">Reference proteome</keyword>
<dbReference type="GO" id="GO:0006865">
    <property type="term" value="P:amino acid transport"/>
    <property type="evidence" value="ECO:0007669"/>
    <property type="project" value="UniProtKB-KW"/>
</dbReference>
<dbReference type="SUPFAM" id="SSF53822">
    <property type="entry name" value="Periplasmic binding protein-like I"/>
    <property type="match status" value="1"/>
</dbReference>
<dbReference type="RefSeq" id="WP_166211988.1">
    <property type="nucleotide sequence ID" value="NZ_CP088285.1"/>
</dbReference>
<evidence type="ECO:0000256" key="1">
    <source>
        <dbReference type="ARBA" id="ARBA00010062"/>
    </source>
</evidence>
<dbReference type="InterPro" id="IPR051010">
    <property type="entry name" value="BCAA_transport"/>
</dbReference>
<dbReference type="PANTHER" id="PTHR30483:SF6">
    <property type="entry name" value="PERIPLASMIC BINDING PROTEIN OF ABC TRANSPORTER FOR NATURAL AMINO ACIDS"/>
    <property type="match status" value="1"/>
</dbReference>
<comment type="similarity">
    <text evidence="1">Belongs to the leucine-binding protein family.</text>
</comment>
<evidence type="ECO:0000256" key="2">
    <source>
        <dbReference type="ARBA" id="ARBA00022729"/>
    </source>
</evidence>
<dbReference type="InterPro" id="IPR028081">
    <property type="entry name" value="Leu-bd"/>
</dbReference>
<sequence>MSRTPFAVLVGGVIGGVLALAAVQSGHAQTQDVVKVGLVMPLTGVLGPVGKQAVAGARLYMAQHGDTVAGRKIELIVRDDASVPDNAKRIAQELIVNDKIAILGGGLTPSVLALAPLVNESKTATVVMVSGTSIVTDRSPYFVRTSWTHAQQASVLAGWAARSGSKRATIIASDWTPGHEAAGVFAASFIAAGGSIVEALKVPLANPDFAPFLQRARDGNPDTLFIFVPTSQAGILAKQFVERGLDKSGIKLIGPGDIADDEDLPGMSDAMIGMITAGFYSAYHPSDLNRDYVAAFRKANANVRPNFISVSAYDGMHLIYQALHATGGRTNGDALVEAMKGMAWESPRGPMSIDPKTREVVHNIYIRKVEKIGGELYSVEQETFQAIKDPTKVANR</sequence>
<dbReference type="EMBL" id="JAAOLE020000001">
    <property type="protein sequence ID" value="NVI41823.1"/>
    <property type="molecule type" value="Genomic_DNA"/>
</dbReference>
<name>A0A973VU68_9BRAD</name>
<dbReference type="EMBL" id="CP147711">
    <property type="protein sequence ID" value="WXC79681.1"/>
    <property type="molecule type" value="Genomic_DNA"/>
</dbReference>
<evidence type="ECO:0000259" key="4">
    <source>
        <dbReference type="Pfam" id="PF13458"/>
    </source>
</evidence>
<accession>A0A973VU68</accession>